<feature type="compositionally biased region" description="Polar residues" evidence="1">
    <location>
        <begin position="1094"/>
        <end position="1104"/>
    </location>
</feature>
<name>K6UW26_PLACD</name>
<feature type="non-terminal residue" evidence="2">
    <location>
        <position position="2903"/>
    </location>
</feature>
<feature type="compositionally biased region" description="Basic residues" evidence="1">
    <location>
        <begin position="1580"/>
        <end position="1589"/>
    </location>
</feature>
<feature type="compositionally biased region" description="Basic and acidic residues" evidence="1">
    <location>
        <begin position="1849"/>
        <end position="1861"/>
    </location>
</feature>
<feature type="compositionally biased region" description="Acidic residues" evidence="1">
    <location>
        <begin position="969"/>
        <end position="979"/>
    </location>
</feature>
<feature type="region of interest" description="Disordered" evidence="1">
    <location>
        <begin position="68"/>
        <end position="91"/>
    </location>
</feature>
<gene>
    <name evidence="2" type="ORF">PCYB_123850</name>
</gene>
<sequence length="2903" mass="335809">MEEIHMSVFNLTIYVNKNLSKSLLLSSPPFGRPREEVLPYGMSTQQGNEGVLKIEVQEVRNYEASDYRCESNQGGMSNTGEQEHTRTGRTRKGSPHFYLNKVILKWVYCQQGVLYEYAISDPMDVTLKKDTRQEGGRLSSVTTAYVGMSTWYLLPEHAIFIHDLYLLYCQHERKNSFARRSKLIRRNKKRRHDTGSGVTHSNCYITMALKNCHVRLFCISRNFDIYWRVCRYIGHGDMKPPREAIKETPPLASISVSCNLVYLLNPASKGVSPSRRSRTYRSYFYLSNVAIQSDCQDEEEKPTEGGEAPKQPFPFHQNSIKKVMQSRWNQRNLVKYQLQVDIKSQIAFVSADQVRSLHELQEVKNEELNRSEHTLCLCGRLSLLYFDPLKKENIKRCNFVQLHLDAHQVKVRKRTHSNKTFKFFHFEKRLSSHQESPLMPDVFSESFYKTFRAGKRSHPWGDGAGRYFTVEATVRNVDEGVSKVVGEGADRVVGEGADRVVGEGADRVVGDTTGKVMNDTANEVMKDRADRPPRGARKYNSETSIRGRGLRMIYKTNDFFFFLNKYLLTDVCYLFSARRAMEEAAAKEPAASPAEGCRHSESDYLHFREEEVADPFVLRNSIARKRQLGNTVTKIKKTQTHNTGEKKHHEGYKVKRSELKTLPISLNKYQLVLNKVIIFVPSMINNRNFIVAQNDVVVRNHIKLKKKKKIEILDKTSYKLLQDVFLENVLSNNFEYVQGRHYKGRASLYGKSLHGEVLSRDEVNTNRGRRVRDLDVRLYFMHMHVELQNEHLDSRMSYLFCKFVFARTVRYLGEEHIVTYVKGIAPLVMNTFYEYPYDILMCHRKLNPRKYAKWLARMKKADVEHDEQSFNSLLKTKLKKYARIKKRERTTFHVVYKRVRRDHLGCDVTNDVDIKMERIYLNTDVLQLFNLYIFYFVDDRNVHLSRVEKVLPRQGRAKLCARAPPPDQQFEEEEFAEEELPQKGPPQKGHSAHTRPPHQTSMETLKRESIKNAPAEEPLDTRILTAYQRMVTKLTSSDFSNYNSIVRSNNVYTVRIQIRHAHFSFNFLFYENVRGVRRLPFRGTKQKGKAKEATSGSKKPTDGQSHPFGLTYRGSLDFHLSFNLQKSIHQKFAKKAKYIFFNNYVVDNFLQNRLNKSGELENFLLHTVNHIGDEMNEHVYFRCNIERKNYLYLINRGGSYCISRNINLCVSARNDKVIYFNRDEKSVKMEGLQYREVFLDKLFGRRSSPFGGEDEKMAQEKKIICDVQLVDHNGVDIRKGNSNGDASTNSVDVGKSFIRVETPCTKPRYIDVHVKQANVVIKLGDFFYLVSKLHELLHIMSRHEEVNVCLFRLSKASAKRKERHKCKMKRIKRHKREIKTIKRHKCEIKRIKRHECKIKRIKFLNYSTFIVRVILSSLDLHLFESVYYTKLKRYKKSKISHVHVQANYEYLTCHRKNETLFKRHQSDLSLEINFAKNNIYEEFTRGIRLKIIYVRTRNQSNFIIILEDHGVNIFLTKNAFRSVLRLYEEANDWRNYRAREVTHQGWNPDEGADQVIDVKQVGRCAANRNCETHNEASRAQSRRIQKRKRNYEEGESIHNCAGGGSTHGCSKGRGTHNCAEGEDKAGGSTFVRRKSSKLGALLRSKHFNFAHDDYTVVNRTYERVATYRSSEISHSPFDRSNPVHMLYMRRMKSFVFPSLTSKWRESGELVLSCEHSLYIVSSTVCIYNDTNHDMVLLINNHRIVLFAKRHTYLSRHRCNIKRDHFMLVLFYKKGLFISSKLSLHDFKSANIVGKEKLHQFMTNKRVRESAQFVCAEGGRSSPNGGRNSPNGGRSYPNGGDDSSEASKPLTREFPPREKTPPKDLINQYSLYNHMKRKIAKMILNDEWLSDNWSTNDDRIWTNLTLIQNEKTDDGSLYLNIGSVVKMRNTLPIRVHYRSGNTSCSVKAFSSKEVFSSDLDLNVSCNTLKGTKLNITYDKRLGFSPLGDPSVCPAASQYPQNSEPKEEHTKGEFPPQGSSAQVEGFNSGKQRHDHEGVTHKGVTHKGATHEGVTHEGVTHEGVAHEGVAHEGVTHEGVTHYYANAIKWNSEIVVTCHTLICLYADELKIVEVNKKRIYFAHSSRRVSGTAKCDQSSLPSSTPLTFPLKRLNLYLGMYNELVSSIRVGSCKISGLPINSFKEVSIPTTHKKGRECSSYYAVEYTKNCLLGSYSRYSRVSSLLIIYPRFIMLNQTNYNIVMSCSCSSDSMVYTFERRSRSVLNLLESDAKRSFFFQIGKYNLSNDYVFMSGGIDITKEGSYILCFTKKGSPSSSLRSFPQSGAKNHLNNFPQNGEKNHQHNFPQDGAKNHLNNFPSNGEKNHLHNFPQNGEKNHLHKSGKSEKIKTQFVHLKIRVIEGSKLKEKSGNHWGSNSFFVIISNHRTKKNKLKKYLTKVNSPNVLMHSMERKENKNTLMHIYHFIKEEEQVKKLYVYNDMDIDLIFDIFHFSEFVYMIKKVVEEESTSSKRIHGECTSNQKGSDQTDEQKRTVDFCTSQGKHNRPKESFFRNIFLVESSDNNSSGDDLIQKEQQANYDTAKLTKHNVSYISNHVSELKKYVQENLRQLRRIGRKSVRLFPLRKNKNVKNSFLVVYPWQHSRRYQIVKLSLKRKKHVLSFARDYRSGTPDDPPLVVILETFILSKKGKKKILVKISQHVDNIVHIRGKNKNVTLVESKNSYKFIFTNRRKETPEDGLHLYLSIEKTIRINIFSTVLVEGDGEGKLSSMESGQKGQEELGGTPNDRRLYTMTHSSQRGELFKKKKNSHLCTLMLRNTSMFVGLHKNKPNVILLSLGDAILMEFASAEMKKVLCKYDMKEGLHNGEGDMTPLVTSEGVHTDHLSRSNYFARLHMEYEISPKKWNIKKFELALSP</sequence>
<keyword evidence="3" id="KW-1185">Reference proteome</keyword>
<feature type="region of interest" description="Disordered" evidence="1">
    <location>
        <begin position="1815"/>
        <end position="1864"/>
    </location>
</feature>
<reference evidence="2 3" key="1">
    <citation type="journal article" date="2012" name="Nat. Genet.">
        <title>Plasmodium cynomolgi genome sequences provide insight into Plasmodium vivax and the monkey malaria clade.</title>
        <authorList>
            <person name="Tachibana S."/>
            <person name="Sullivan S.A."/>
            <person name="Kawai S."/>
            <person name="Nakamura S."/>
            <person name="Kim H.R."/>
            <person name="Goto N."/>
            <person name="Arisue N."/>
            <person name="Palacpac N.M.Q."/>
            <person name="Honma H."/>
            <person name="Yagi M."/>
            <person name="Tougan T."/>
            <person name="Katakai Y."/>
            <person name="Kaneko O."/>
            <person name="Mita T."/>
            <person name="Kita K."/>
            <person name="Yasutomi Y."/>
            <person name="Sutton P.L."/>
            <person name="Shakhbatyan R."/>
            <person name="Horii T."/>
            <person name="Yasunaga T."/>
            <person name="Barnwell J.W."/>
            <person name="Escalante A.A."/>
            <person name="Carlton J.M."/>
            <person name="Tanabe K."/>
        </authorList>
    </citation>
    <scope>NUCLEOTIDE SEQUENCE [LARGE SCALE GENOMIC DNA]</scope>
    <source>
        <strain evidence="2 3">B</strain>
    </source>
</reference>
<proteinExistence type="predicted"/>
<evidence type="ECO:0000313" key="2">
    <source>
        <dbReference type="EMBL" id="GAB67819.1"/>
    </source>
</evidence>
<feature type="region of interest" description="Disordered" evidence="1">
    <location>
        <begin position="1081"/>
        <end position="1106"/>
    </location>
</feature>
<dbReference type="Proteomes" id="UP000006319">
    <property type="component" value="Chromosome 12"/>
</dbReference>
<dbReference type="VEuPathDB" id="PlasmoDB:PCYB_123850"/>
<feature type="region of interest" description="Disordered" evidence="1">
    <location>
        <begin position="1991"/>
        <end position="2046"/>
    </location>
</feature>
<dbReference type="PhylomeDB" id="K6UW26"/>
<accession>K6UW26</accession>
<dbReference type="RefSeq" id="XP_004223766.1">
    <property type="nucleotide sequence ID" value="XM_004223718.1"/>
</dbReference>
<dbReference type="OMA" id="RNYRARE"/>
<dbReference type="OrthoDB" id="378415at2759"/>
<feature type="region of interest" description="Disordered" evidence="1">
    <location>
        <begin position="2754"/>
        <end position="2777"/>
    </location>
</feature>
<feature type="region of interest" description="Disordered" evidence="1">
    <location>
        <begin position="1571"/>
        <end position="1590"/>
    </location>
</feature>
<feature type="region of interest" description="Disordered" evidence="1">
    <location>
        <begin position="2326"/>
        <end position="2358"/>
    </location>
</feature>
<feature type="compositionally biased region" description="Polar residues" evidence="1">
    <location>
        <begin position="70"/>
        <end position="80"/>
    </location>
</feature>
<feature type="compositionally biased region" description="Low complexity" evidence="1">
    <location>
        <begin position="1817"/>
        <end position="1834"/>
    </location>
</feature>
<dbReference type="GeneID" id="14694192"/>
<feature type="region of interest" description="Disordered" evidence="1">
    <location>
        <begin position="2501"/>
        <end position="2522"/>
    </location>
</feature>
<evidence type="ECO:0000256" key="1">
    <source>
        <dbReference type="SAM" id="MobiDB-lite"/>
    </source>
</evidence>
<dbReference type="KEGG" id="pcy:PCYB_123850"/>
<dbReference type="EMBL" id="DF157104">
    <property type="protein sequence ID" value="GAB67819.1"/>
    <property type="molecule type" value="Genomic_DNA"/>
</dbReference>
<organism evidence="2 3">
    <name type="scientific">Plasmodium cynomolgi (strain B)</name>
    <dbReference type="NCBI Taxonomy" id="1120755"/>
    <lineage>
        <taxon>Eukaryota</taxon>
        <taxon>Sar</taxon>
        <taxon>Alveolata</taxon>
        <taxon>Apicomplexa</taxon>
        <taxon>Aconoidasida</taxon>
        <taxon>Haemosporida</taxon>
        <taxon>Plasmodiidae</taxon>
        <taxon>Plasmodium</taxon>
        <taxon>Plasmodium (Plasmodium)</taxon>
    </lineage>
</organism>
<protein>
    <submittedName>
        <fullName evidence="2">Uncharacterized protein</fullName>
    </submittedName>
</protein>
<feature type="region of interest" description="Disordered" evidence="1">
    <location>
        <begin position="959"/>
        <end position="1014"/>
    </location>
</feature>
<dbReference type="eggNOG" id="ENOG502QY95">
    <property type="taxonomic scope" value="Eukaryota"/>
</dbReference>
<evidence type="ECO:0000313" key="3">
    <source>
        <dbReference type="Proteomes" id="UP000006319"/>
    </source>
</evidence>